<dbReference type="InParanoid" id="K3WUD2"/>
<dbReference type="STRING" id="431595.K3WUD2"/>
<keyword evidence="3" id="KW-1185">Reference proteome</keyword>
<sequence>MVATSLKPDDDANSGTASASSASSSGLPVFSLNELRFRKVTDRNCVAFAVPVRSSMLLQLARPPPRTHRYEERDHRWLHLLEAVAVVPSRKMDVVQKLVTQALQLVPSPVYKKKLERCVRVLLATLEQDDASIDFSKRALVALQMKDRIAQFLREWIADPIEGFVLRKDHVVAGLRLDDLVATPVGAGYLRGYRSDDGFCIVLYPWGHGFIHVKCVSKLDDAIVAERTKKRKFHEYLPLKHQHLYEDIESLLENYPSEEGQSAKEKEDELVLTPDGVNVIEYRKLLDSLEEEHFDADVLQHDLSFVRRVHALAVKTQHEHEHQQQEQQHQHDEQDDEEDGEDEDNHEAEHAGSAHDSEGMKADRDQDEESSAVVA</sequence>
<proteinExistence type="predicted"/>
<feature type="compositionally biased region" description="Acidic residues" evidence="1">
    <location>
        <begin position="365"/>
        <end position="375"/>
    </location>
</feature>
<dbReference type="Proteomes" id="UP000019132">
    <property type="component" value="Unassembled WGS sequence"/>
</dbReference>
<reference evidence="2" key="3">
    <citation type="submission" date="2015-02" db="UniProtKB">
        <authorList>
            <consortium name="EnsemblProtists"/>
        </authorList>
    </citation>
    <scope>IDENTIFICATION</scope>
    <source>
        <strain evidence="2">DAOM BR144</strain>
    </source>
</reference>
<evidence type="ECO:0000256" key="1">
    <source>
        <dbReference type="SAM" id="MobiDB-lite"/>
    </source>
</evidence>
<evidence type="ECO:0000313" key="2">
    <source>
        <dbReference type="EnsemblProtists" id="PYU1_T008579"/>
    </source>
</evidence>
<dbReference type="AlphaFoldDB" id="K3WUD2"/>
<name>K3WUD2_GLOUD</name>
<organism evidence="2 3">
    <name type="scientific">Globisporangium ultimum (strain ATCC 200006 / CBS 805.95 / DAOM BR144)</name>
    <name type="common">Pythium ultimum</name>
    <dbReference type="NCBI Taxonomy" id="431595"/>
    <lineage>
        <taxon>Eukaryota</taxon>
        <taxon>Sar</taxon>
        <taxon>Stramenopiles</taxon>
        <taxon>Oomycota</taxon>
        <taxon>Peronosporomycetes</taxon>
        <taxon>Pythiales</taxon>
        <taxon>Pythiaceae</taxon>
        <taxon>Globisporangium</taxon>
    </lineage>
</organism>
<evidence type="ECO:0000313" key="3">
    <source>
        <dbReference type="Proteomes" id="UP000019132"/>
    </source>
</evidence>
<feature type="compositionally biased region" description="Basic and acidic residues" evidence="1">
    <location>
        <begin position="347"/>
        <end position="364"/>
    </location>
</feature>
<dbReference type="eggNOG" id="ENOG502RJP0">
    <property type="taxonomic scope" value="Eukaryota"/>
</dbReference>
<reference evidence="3" key="1">
    <citation type="journal article" date="2010" name="Genome Biol.">
        <title>Genome sequence of the necrotrophic plant pathogen Pythium ultimum reveals original pathogenicity mechanisms and effector repertoire.</title>
        <authorList>
            <person name="Levesque C.A."/>
            <person name="Brouwer H."/>
            <person name="Cano L."/>
            <person name="Hamilton J.P."/>
            <person name="Holt C."/>
            <person name="Huitema E."/>
            <person name="Raffaele S."/>
            <person name="Robideau G.P."/>
            <person name="Thines M."/>
            <person name="Win J."/>
            <person name="Zerillo M.M."/>
            <person name="Beakes G.W."/>
            <person name="Boore J.L."/>
            <person name="Busam D."/>
            <person name="Dumas B."/>
            <person name="Ferriera S."/>
            <person name="Fuerstenberg S.I."/>
            <person name="Gachon C.M."/>
            <person name="Gaulin E."/>
            <person name="Govers F."/>
            <person name="Grenville-Briggs L."/>
            <person name="Horner N."/>
            <person name="Hostetler J."/>
            <person name="Jiang R.H."/>
            <person name="Johnson J."/>
            <person name="Krajaejun T."/>
            <person name="Lin H."/>
            <person name="Meijer H.J."/>
            <person name="Moore B."/>
            <person name="Morris P."/>
            <person name="Phuntmart V."/>
            <person name="Puiu D."/>
            <person name="Shetty J."/>
            <person name="Stajich J.E."/>
            <person name="Tripathy S."/>
            <person name="Wawra S."/>
            <person name="van West P."/>
            <person name="Whitty B.R."/>
            <person name="Coutinho P.M."/>
            <person name="Henrissat B."/>
            <person name="Martin F."/>
            <person name="Thomas P.D."/>
            <person name="Tyler B.M."/>
            <person name="De Vries R.P."/>
            <person name="Kamoun S."/>
            <person name="Yandell M."/>
            <person name="Tisserat N."/>
            <person name="Buell C.R."/>
        </authorList>
    </citation>
    <scope>NUCLEOTIDE SEQUENCE</scope>
    <source>
        <strain evidence="3">DAOM:BR144</strain>
    </source>
</reference>
<reference evidence="3" key="2">
    <citation type="submission" date="2010-04" db="EMBL/GenBank/DDBJ databases">
        <authorList>
            <person name="Buell R."/>
            <person name="Hamilton J."/>
            <person name="Hostetler J."/>
        </authorList>
    </citation>
    <scope>NUCLEOTIDE SEQUENCE [LARGE SCALE GENOMIC DNA]</scope>
    <source>
        <strain evidence="3">DAOM:BR144</strain>
    </source>
</reference>
<feature type="region of interest" description="Disordered" evidence="1">
    <location>
        <begin position="315"/>
        <end position="375"/>
    </location>
</feature>
<dbReference type="HOGENOM" id="CLU_064231_0_0_1"/>
<protein>
    <submittedName>
        <fullName evidence="2">Uncharacterized protein</fullName>
    </submittedName>
</protein>
<dbReference type="OMA" id="DCLRCWI"/>
<feature type="compositionally biased region" description="Basic and acidic residues" evidence="1">
    <location>
        <begin position="316"/>
        <end position="332"/>
    </location>
</feature>
<feature type="region of interest" description="Disordered" evidence="1">
    <location>
        <begin position="1"/>
        <end position="26"/>
    </location>
</feature>
<dbReference type="VEuPathDB" id="FungiDB:PYU1_G008563"/>
<dbReference type="EMBL" id="GL376613">
    <property type="status" value="NOT_ANNOTATED_CDS"/>
    <property type="molecule type" value="Genomic_DNA"/>
</dbReference>
<dbReference type="EnsemblProtists" id="PYU1_T008579">
    <property type="protein sequence ID" value="PYU1_T008579"/>
    <property type="gene ID" value="PYU1_G008563"/>
</dbReference>
<feature type="compositionally biased region" description="Acidic residues" evidence="1">
    <location>
        <begin position="333"/>
        <end position="346"/>
    </location>
</feature>
<accession>K3WUD2</accession>